<evidence type="ECO:0000313" key="1">
    <source>
        <dbReference type="EMBL" id="QGU04217.1"/>
    </source>
</evidence>
<organism evidence="1 2">
    <name type="scientific">Corynebacterium comes</name>
    <dbReference type="NCBI Taxonomy" id="2675218"/>
    <lineage>
        <taxon>Bacteria</taxon>
        <taxon>Bacillati</taxon>
        <taxon>Actinomycetota</taxon>
        <taxon>Actinomycetes</taxon>
        <taxon>Mycobacteriales</taxon>
        <taxon>Corynebacteriaceae</taxon>
        <taxon>Corynebacterium</taxon>
    </lineage>
</organism>
<dbReference type="PROSITE" id="PS51257">
    <property type="entry name" value="PROKAR_LIPOPROTEIN"/>
    <property type="match status" value="1"/>
</dbReference>
<sequence length="156" mass="16600">MKKSWVLIPAVASVSLTGCGSLEPSTALTVTVSGHSDQVSRERGGQERCSYFDGWLSSGDRVLLRDSEGEILGVSDLRAHEPFRDSSQGPGGTTVVCSWEASFQDVPANRLAYTLEVADFGEVALSRESIGQGEVSLRPRSAMGVLAGEDVLFAVH</sequence>
<dbReference type="Proteomes" id="UP000425178">
    <property type="component" value="Chromosome"/>
</dbReference>
<name>A0A6B8VWW8_9CORY</name>
<dbReference type="EMBL" id="CP046453">
    <property type="protein sequence ID" value="QGU04217.1"/>
    <property type="molecule type" value="Genomic_DNA"/>
</dbReference>
<gene>
    <name evidence="1" type="ORF">CETAM_04730</name>
</gene>
<protein>
    <submittedName>
        <fullName evidence="1">Uncharacterized protein</fullName>
    </submittedName>
</protein>
<dbReference type="KEGG" id="ccoe:CETAM_04730"/>
<keyword evidence="2" id="KW-1185">Reference proteome</keyword>
<dbReference type="AlphaFoldDB" id="A0A6B8VWW8"/>
<accession>A0A6B8VWW8</accession>
<evidence type="ECO:0000313" key="2">
    <source>
        <dbReference type="Proteomes" id="UP000425178"/>
    </source>
</evidence>
<reference evidence="1 2" key="1">
    <citation type="journal article" date="2021" name="Int. J. Syst. Evol. Microbiol.">
        <title>Classification of three corynebacterial strains isolated from a small paddock in North Rhine-Westphalia: proposal of &lt;i&gt;Corynebacterium kalinowskii&lt;/i&gt; sp. nov., &lt;i&gt;Corynebacterium comes&lt;/i&gt; sp. nov. and &lt;i&gt;Corynebacterium occultum&lt;/i&gt; sp. nov.</title>
        <authorList>
            <person name="Schaffert L."/>
            <person name="Ruwe M."/>
            <person name="Milse J."/>
            <person name="Hanuschka K."/>
            <person name="Ortseifen V."/>
            <person name="Droste J."/>
            <person name="Brandt D."/>
            <person name="Schl L."/>
            <person name="Kutter Y."/>
            <person name="Vinke S."/>
            <person name="Vieh P."/>
            <person name="Jacob L."/>
            <person name="L N.C."/>
            <person name="Schulte-Berndt E."/>
            <person name="Hain C."/>
            <person name="Linder M."/>
            <person name="Schmidt P."/>
            <person name="Wollenschl L."/>
            <person name="Luttermann T."/>
            <person name="Thieme E."/>
            <person name="Hassa J."/>
            <person name="Haak M."/>
            <person name="Wittchen M."/>
            <person name="Mentz A."/>
            <person name="Persicke M."/>
            <person name="Busche T."/>
            <person name="R C."/>
        </authorList>
    </citation>
    <scope>NUCLEOTIDE SEQUENCE [LARGE SCALE GENOMIC DNA]</scope>
    <source>
        <strain evidence="1 2">2019</strain>
    </source>
</reference>
<dbReference type="RefSeq" id="WP_156227443.1">
    <property type="nucleotide sequence ID" value="NZ_CP046453.1"/>
</dbReference>
<proteinExistence type="predicted"/>